<evidence type="ECO:0000256" key="4">
    <source>
        <dbReference type="HAMAP-Rule" id="MF_00057"/>
    </source>
</evidence>
<evidence type="ECO:0000313" key="6">
    <source>
        <dbReference type="Proteomes" id="UP000193334"/>
    </source>
</evidence>
<dbReference type="Pfam" id="PF02348">
    <property type="entry name" value="CTP_transf_3"/>
    <property type="match status" value="1"/>
</dbReference>
<evidence type="ECO:0000256" key="3">
    <source>
        <dbReference type="ARBA" id="ARBA00022985"/>
    </source>
</evidence>
<dbReference type="InterPro" id="IPR004528">
    <property type="entry name" value="KdsB"/>
</dbReference>
<evidence type="ECO:0000256" key="2">
    <source>
        <dbReference type="ARBA" id="ARBA00022695"/>
    </source>
</evidence>
<sequence>MKTVIIIPARYDSTRFKGKILASETGKYLVQHTYETAAKAESADKVIIAVDSEKVLQACQSFGAECVLTDPALKSGTDRVAKAAENTDCDIIVNVQADEPEIDPKNLDLLAKLLENNKEADMATLVTPVKDRREAENQNAVKAVVAENGYAIYFTRQPVPYSRKDGQPNLSLMKRHLGVYAYRKDFLMKITQMHQTPLEISESLEQLRALENGFRIIADEIPEAHEGIDTEKQYMAFVKRILK</sequence>
<dbReference type="UniPathway" id="UPA00358">
    <property type="reaction ID" value="UER00476"/>
</dbReference>
<accession>A0A1W6LJM7</accession>
<keyword evidence="6" id="KW-1185">Reference proteome</keyword>
<keyword evidence="3 4" id="KW-0448">Lipopolysaccharide biosynthesis</keyword>
<dbReference type="InterPro" id="IPR003329">
    <property type="entry name" value="Cytidylyl_trans"/>
</dbReference>
<evidence type="ECO:0000256" key="1">
    <source>
        <dbReference type="ARBA" id="ARBA00022679"/>
    </source>
</evidence>
<keyword evidence="2 4" id="KW-0548">Nucleotidyltransferase</keyword>
<evidence type="ECO:0000313" key="5">
    <source>
        <dbReference type="EMBL" id="ARN55998.1"/>
    </source>
</evidence>
<dbReference type="RefSeq" id="WP_161491558.1">
    <property type="nucleotide sequence ID" value="NZ_CP021023.1"/>
</dbReference>
<dbReference type="InterPro" id="IPR029044">
    <property type="entry name" value="Nucleotide-diphossugar_trans"/>
</dbReference>
<comment type="subcellular location">
    <subcellularLocation>
        <location evidence="4">Cytoplasm</location>
    </subcellularLocation>
</comment>
<dbReference type="EMBL" id="CP021023">
    <property type="protein sequence ID" value="ARN55998.1"/>
    <property type="molecule type" value="Genomic_DNA"/>
</dbReference>
<keyword evidence="4" id="KW-0963">Cytoplasm</keyword>
<comment type="pathway">
    <text evidence="4">Nucleotide-sugar biosynthesis; CMP-3-deoxy-D-manno-octulosonate biosynthesis; CMP-3-deoxy-D-manno-octulosonate from 3-deoxy-D-manno-octulosonate and CTP: step 1/1.</text>
</comment>
<dbReference type="GO" id="GO:0009103">
    <property type="term" value="P:lipopolysaccharide biosynthetic process"/>
    <property type="evidence" value="ECO:0007669"/>
    <property type="project" value="UniProtKB-UniRule"/>
</dbReference>
<gene>
    <name evidence="4 5" type="primary">kdsB</name>
    <name evidence="5" type="ORF">STSP1_00368</name>
</gene>
<dbReference type="Gene3D" id="3.90.550.10">
    <property type="entry name" value="Spore Coat Polysaccharide Biosynthesis Protein SpsA, Chain A"/>
    <property type="match status" value="1"/>
</dbReference>
<dbReference type="Proteomes" id="UP000193334">
    <property type="component" value="Chromosome"/>
</dbReference>
<dbReference type="STRING" id="1941349.STSP1_00368"/>
<dbReference type="SUPFAM" id="SSF53448">
    <property type="entry name" value="Nucleotide-diphospho-sugar transferases"/>
    <property type="match status" value="1"/>
</dbReference>
<proteinExistence type="inferred from homology"/>
<dbReference type="KEGG" id="pbp:STSP1_00368"/>
<organism evidence="5 6">
    <name type="scientific">Sedimentisphaera salicampi</name>
    <dbReference type="NCBI Taxonomy" id="1941349"/>
    <lineage>
        <taxon>Bacteria</taxon>
        <taxon>Pseudomonadati</taxon>
        <taxon>Planctomycetota</taxon>
        <taxon>Phycisphaerae</taxon>
        <taxon>Sedimentisphaerales</taxon>
        <taxon>Sedimentisphaeraceae</taxon>
        <taxon>Sedimentisphaera</taxon>
    </lineage>
</organism>
<dbReference type="GO" id="GO:0005829">
    <property type="term" value="C:cytosol"/>
    <property type="evidence" value="ECO:0007669"/>
    <property type="project" value="TreeGrafter"/>
</dbReference>
<name>A0A1W6LJM7_9BACT</name>
<dbReference type="PANTHER" id="PTHR42866">
    <property type="entry name" value="3-DEOXY-MANNO-OCTULOSONATE CYTIDYLYLTRANSFERASE"/>
    <property type="match status" value="1"/>
</dbReference>
<dbReference type="GO" id="GO:0008690">
    <property type="term" value="F:3-deoxy-manno-octulosonate cytidylyltransferase activity"/>
    <property type="evidence" value="ECO:0007669"/>
    <property type="project" value="UniProtKB-UniRule"/>
</dbReference>
<reference evidence="6" key="1">
    <citation type="submission" date="2017-04" db="EMBL/GenBank/DDBJ databases">
        <title>Comparative genomics and description of representatives of a novel lineage of planctomycetes thriving in anoxic sediments.</title>
        <authorList>
            <person name="Spring S."/>
            <person name="Bunk B."/>
            <person name="Sproer C."/>
        </authorList>
    </citation>
    <scope>NUCLEOTIDE SEQUENCE [LARGE SCALE GENOMIC DNA]</scope>
    <source>
        <strain evidence="6">ST-PulAB-D4</strain>
    </source>
</reference>
<dbReference type="HAMAP" id="MF_00057">
    <property type="entry name" value="KdsB"/>
    <property type="match status" value="1"/>
</dbReference>
<dbReference type="CDD" id="cd02517">
    <property type="entry name" value="CMP-KDO-Synthetase"/>
    <property type="match status" value="1"/>
</dbReference>
<keyword evidence="1 4" id="KW-0808">Transferase</keyword>
<dbReference type="AlphaFoldDB" id="A0A1W6LJM7"/>
<comment type="function">
    <text evidence="4">Activates KDO (a required 8-carbon sugar) for incorporation into bacterial lipopolysaccharide in Gram-negative bacteria.</text>
</comment>
<protein>
    <recommendedName>
        <fullName evidence="4">3-deoxy-manno-octulosonate cytidylyltransferase</fullName>
        <ecNumber evidence="4">2.7.7.38</ecNumber>
    </recommendedName>
    <alternativeName>
        <fullName evidence="4">CMP-2-keto-3-deoxyoctulosonic acid synthase</fullName>
        <shortName evidence="4">CKS</shortName>
        <shortName evidence="4">CMP-KDO synthase</shortName>
    </alternativeName>
</protein>
<comment type="catalytic activity">
    <reaction evidence="4">
        <text>3-deoxy-alpha-D-manno-oct-2-ulosonate + CTP = CMP-3-deoxy-beta-D-manno-octulosonate + diphosphate</text>
        <dbReference type="Rhea" id="RHEA:23448"/>
        <dbReference type="ChEBI" id="CHEBI:33019"/>
        <dbReference type="ChEBI" id="CHEBI:37563"/>
        <dbReference type="ChEBI" id="CHEBI:85986"/>
        <dbReference type="ChEBI" id="CHEBI:85987"/>
        <dbReference type="EC" id="2.7.7.38"/>
    </reaction>
</comment>
<dbReference type="NCBIfam" id="NF003952">
    <property type="entry name" value="PRK05450.1-5"/>
    <property type="match status" value="1"/>
</dbReference>
<dbReference type="EC" id="2.7.7.38" evidence="4"/>
<dbReference type="GO" id="GO:0033468">
    <property type="term" value="P:CMP-keto-3-deoxy-D-manno-octulosonic acid biosynthetic process"/>
    <property type="evidence" value="ECO:0007669"/>
    <property type="project" value="UniProtKB-UniRule"/>
</dbReference>
<comment type="similarity">
    <text evidence="4">Belongs to the KdsB family.</text>
</comment>
<dbReference type="PANTHER" id="PTHR42866:SF2">
    <property type="entry name" value="3-DEOXY-MANNO-OCTULOSONATE CYTIDYLYLTRANSFERASE, MITOCHONDRIAL"/>
    <property type="match status" value="1"/>
</dbReference>
<dbReference type="NCBIfam" id="TIGR00466">
    <property type="entry name" value="kdsB"/>
    <property type="match status" value="1"/>
</dbReference>